<geneLocation type="plasmid" evidence="2 3">
    <name>pHGLR3</name>
</geneLocation>
<evidence type="ECO:0000259" key="1">
    <source>
        <dbReference type="Pfam" id="PF20254"/>
    </source>
</evidence>
<dbReference type="Gene3D" id="2.60.40.1120">
    <property type="entry name" value="Carboxypeptidase-like, regulatory domain"/>
    <property type="match status" value="1"/>
</dbReference>
<dbReference type="SUPFAM" id="SSF49464">
    <property type="entry name" value="Carboxypeptidase regulatory domain-like"/>
    <property type="match status" value="1"/>
</dbReference>
<dbReference type="GeneID" id="59461612"/>
<keyword evidence="2" id="KW-0614">Plasmid</keyword>
<accession>A0A871BN48</accession>
<dbReference type="AlphaFoldDB" id="A0A871BN48"/>
<evidence type="ECO:0000313" key="3">
    <source>
        <dbReference type="Proteomes" id="UP000663064"/>
    </source>
</evidence>
<dbReference type="Pfam" id="PF13620">
    <property type="entry name" value="CarboxypepD_reg"/>
    <property type="match status" value="1"/>
</dbReference>
<protein>
    <submittedName>
        <fullName evidence="2">Amidotransferase domain protein</fullName>
    </submittedName>
</protein>
<name>A0A871BN48_HALGI</name>
<dbReference type="InterPro" id="IPR046540">
    <property type="entry name" value="DMFA2_C"/>
</dbReference>
<dbReference type="EMBL" id="CP063208">
    <property type="protein sequence ID" value="QOS14093.1"/>
    <property type="molecule type" value="Genomic_DNA"/>
</dbReference>
<dbReference type="Proteomes" id="UP000663064">
    <property type="component" value="Plasmid pHGLR3"/>
</dbReference>
<evidence type="ECO:0000313" key="2">
    <source>
        <dbReference type="EMBL" id="QOS14093.1"/>
    </source>
</evidence>
<dbReference type="InterPro" id="IPR008969">
    <property type="entry name" value="CarboxyPept-like_regulatory"/>
</dbReference>
<reference evidence="2" key="1">
    <citation type="journal article" date="2021" name="Front. Microbiol.">
        <title>Cellular and Genomic Properties of Haloferax gibbonsii LR2-5, the Host of Euryarchaeal Virus HFTV1.</title>
        <authorList>
            <person name="Tittes C."/>
            <person name="Schwarzer S."/>
            <person name="Pfeiffer F."/>
            <person name="Dyall-Smith M."/>
            <person name="Rodriguez-Franco M."/>
            <person name="Oksanen H.M."/>
            <person name="Quax T.E.F."/>
        </authorList>
    </citation>
    <scope>NUCLEOTIDE SEQUENCE</scope>
    <source>
        <strain evidence="2">LR2-5</strain>
    </source>
</reference>
<feature type="domain" description="N,N-dimethylformamidase beta subunit-like C-terminal" evidence="1">
    <location>
        <begin position="124"/>
        <end position="522"/>
    </location>
</feature>
<organism evidence="2 3">
    <name type="scientific">Haloferax gibbonsii</name>
    <dbReference type="NCBI Taxonomy" id="35746"/>
    <lineage>
        <taxon>Archaea</taxon>
        <taxon>Methanobacteriati</taxon>
        <taxon>Methanobacteriota</taxon>
        <taxon>Stenosarchaea group</taxon>
        <taxon>Halobacteria</taxon>
        <taxon>Halobacteriales</taxon>
        <taxon>Haloferacaceae</taxon>
        <taxon>Haloferax</taxon>
    </lineage>
</organism>
<dbReference type="RefSeq" id="WP_193494244.1">
    <property type="nucleotide sequence ID" value="NZ_CP063208.1"/>
</dbReference>
<proteinExistence type="predicted"/>
<gene>
    <name evidence="2" type="ORF">HfgLR_25055</name>
</gene>
<sequence>MQVGFVSNENYEALHEVSVEFKRDGTIVASTKSTASGSVKADVPPGTYEVTLQKEGYRGKAVDVDLTEDSRHDFRLLSADRMYGYAWPKWIRAGERGQYRVHTPFEETKITLWRYGEKKEFVETVGWYYDQGPRNGVQKLPDVDFSQTGVKWRGHRHDFVNEVTAPDESGLYFFHMESKSSNDFCSFPWVVAPKKPRHNIAVLSATNTWNSYNGFGGRSNYVQAKSLPETPVVHPGDDLDIHQQKGGLGDVNLHENHEYRPLSFERPCEFNHVPRGTEVTDPIRGWAESHTAPAEWRALGWMEREGYNYDLYADYHLHSGDLDLDDYDVLVLQTHSEYWSAQMYRRAKEWVFERGGKLIALGANAIDCEIEFVDETRTRHRTNKRGTVGDVNRPVEAPDDSYESRFHKTVESQGTLLGVTTTANDLGSAAPYQVVDETHWIYAGTDLADGDRFGQRTLMEAFSGGASGDETDKLSRFAPEDIDIVAKGLNPNGGGAEMATFDTDSEGSVFCSASCTFAPSLLVCPNLSTVMSNVFDRFLND</sequence>
<dbReference type="Pfam" id="PF20254">
    <property type="entry name" value="DMFA2_C"/>
    <property type="match status" value="1"/>
</dbReference>